<evidence type="ECO:0000256" key="1">
    <source>
        <dbReference type="SAM" id="Coils"/>
    </source>
</evidence>
<proteinExistence type="predicted"/>
<keyword evidence="2" id="KW-0812">Transmembrane</keyword>
<feature type="transmembrane region" description="Helical" evidence="2">
    <location>
        <begin position="26"/>
        <end position="46"/>
    </location>
</feature>
<name>A0AB39V8Y1_9FUSO</name>
<keyword evidence="1" id="KW-0175">Coiled coil</keyword>
<evidence type="ECO:0000313" key="3">
    <source>
        <dbReference type="EMBL" id="XDU64256.1"/>
    </source>
</evidence>
<accession>A0AB39V8Y1</accession>
<protein>
    <submittedName>
        <fullName evidence="3">Serine/threonine protein phosphatase</fullName>
    </submittedName>
</protein>
<organism evidence="3">
    <name type="scientific">Leptotrichia mesophila</name>
    <dbReference type="NCBI Taxonomy" id="3239303"/>
    <lineage>
        <taxon>Bacteria</taxon>
        <taxon>Fusobacteriati</taxon>
        <taxon>Fusobacteriota</taxon>
        <taxon>Fusobacteriia</taxon>
        <taxon>Fusobacteriales</taxon>
        <taxon>Leptotrichiaceae</taxon>
        <taxon>Leptotrichia</taxon>
    </lineage>
</organism>
<evidence type="ECO:0000256" key="2">
    <source>
        <dbReference type="SAM" id="Phobius"/>
    </source>
</evidence>
<dbReference type="EMBL" id="CP165646">
    <property type="protein sequence ID" value="XDU64256.1"/>
    <property type="molecule type" value="Genomic_DNA"/>
</dbReference>
<dbReference type="AlphaFoldDB" id="A0AB39V8Y1"/>
<keyword evidence="2" id="KW-1133">Transmembrane helix</keyword>
<keyword evidence="2" id="KW-0472">Membrane</keyword>
<dbReference type="RefSeq" id="WP_021744761.1">
    <property type="nucleotide sequence ID" value="NZ_CP165646.1"/>
</dbReference>
<sequence>MAKQQQQFLYDYRSDHDESGKGLGKIAFILLIFSILLVLLSHFVLIEKKEKFEKEIPVLKENKQTLEKEVEVLNGRIKHSEESYKKVEALVNKYK</sequence>
<dbReference type="KEGG" id="lmes:AB8B23_09985"/>
<reference evidence="3" key="1">
    <citation type="submission" date="2024-07" db="EMBL/GenBank/DDBJ databases">
        <authorList>
            <person name="Li X.-J."/>
            <person name="Wang X."/>
        </authorList>
    </citation>
    <scope>NUCLEOTIDE SEQUENCE</scope>
    <source>
        <strain evidence="3">HSP-342</strain>
    </source>
</reference>
<gene>
    <name evidence="3" type="ORF">AB8B23_09985</name>
</gene>
<feature type="coiled-coil region" evidence="1">
    <location>
        <begin position="49"/>
        <end position="83"/>
    </location>
</feature>